<keyword evidence="3" id="KW-1185">Reference proteome</keyword>
<dbReference type="EMBL" id="JANPWB010000005">
    <property type="protein sequence ID" value="KAJ1184258.1"/>
    <property type="molecule type" value="Genomic_DNA"/>
</dbReference>
<evidence type="ECO:0000313" key="2">
    <source>
        <dbReference type="EMBL" id="KAJ1184258.1"/>
    </source>
</evidence>
<feature type="region of interest" description="Disordered" evidence="1">
    <location>
        <begin position="118"/>
        <end position="143"/>
    </location>
</feature>
<organism evidence="2 3">
    <name type="scientific">Pleurodeles waltl</name>
    <name type="common">Iberian ribbed newt</name>
    <dbReference type="NCBI Taxonomy" id="8319"/>
    <lineage>
        <taxon>Eukaryota</taxon>
        <taxon>Metazoa</taxon>
        <taxon>Chordata</taxon>
        <taxon>Craniata</taxon>
        <taxon>Vertebrata</taxon>
        <taxon>Euteleostomi</taxon>
        <taxon>Amphibia</taxon>
        <taxon>Batrachia</taxon>
        <taxon>Caudata</taxon>
        <taxon>Salamandroidea</taxon>
        <taxon>Salamandridae</taxon>
        <taxon>Pleurodelinae</taxon>
        <taxon>Pleurodeles</taxon>
    </lineage>
</organism>
<comment type="caution">
    <text evidence="2">The sequence shown here is derived from an EMBL/GenBank/DDBJ whole genome shotgun (WGS) entry which is preliminary data.</text>
</comment>
<name>A0AAV7U672_PLEWA</name>
<evidence type="ECO:0000256" key="1">
    <source>
        <dbReference type="SAM" id="MobiDB-lite"/>
    </source>
</evidence>
<dbReference type="AlphaFoldDB" id="A0AAV7U672"/>
<sequence>MGSERSRSPLFPDGSQSSSGCFSLDGYARGGWLSPRAWACLFRMAPTSEPVGGSLSLLAAPHHNGAASRGINCESLVLVGRAAPPPLALTAAPLLLTCSTTSSLPPGEARGPTITVGPLRGAGVPSSRPQVFRPPPSDTSAQWSRHSGAAAILVLGGRRENTPISPQSLIGFYQRRLHFSQAVP</sequence>
<dbReference type="Proteomes" id="UP001066276">
    <property type="component" value="Chromosome 3_1"/>
</dbReference>
<protein>
    <submittedName>
        <fullName evidence="2">Uncharacterized protein</fullName>
    </submittedName>
</protein>
<reference evidence="2" key="1">
    <citation type="journal article" date="2022" name="bioRxiv">
        <title>Sequencing and chromosome-scale assembly of the giantPleurodeles waltlgenome.</title>
        <authorList>
            <person name="Brown T."/>
            <person name="Elewa A."/>
            <person name="Iarovenko S."/>
            <person name="Subramanian E."/>
            <person name="Araus A.J."/>
            <person name="Petzold A."/>
            <person name="Susuki M."/>
            <person name="Suzuki K.-i.T."/>
            <person name="Hayashi T."/>
            <person name="Toyoda A."/>
            <person name="Oliveira C."/>
            <person name="Osipova E."/>
            <person name="Leigh N.D."/>
            <person name="Simon A."/>
            <person name="Yun M.H."/>
        </authorList>
    </citation>
    <scope>NUCLEOTIDE SEQUENCE</scope>
    <source>
        <strain evidence="2">20211129_DDA</strain>
        <tissue evidence="2">Liver</tissue>
    </source>
</reference>
<evidence type="ECO:0000313" key="3">
    <source>
        <dbReference type="Proteomes" id="UP001066276"/>
    </source>
</evidence>
<gene>
    <name evidence="2" type="ORF">NDU88_001066</name>
</gene>
<proteinExistence type="predicted"/>
<accession>A0AAV7U672</accession>